<proteinExistence type="predicted"/>
<evidence type="ECO:0000313" key="9">
    <source>
        <dbReference type="EMBL" id="RIJ29525.1"/>
    </source>
</evidence>
<dbReference type="OrthoDB" id="9774458at2"/>
<evidence type="ECO:0000256" key="6">
    <source>
        <dbReference type="ARBA" id="ARBA00023012"/>
    </source>
</evidence>
<dbReference type="InterPro" id="IPR036890">
    <property type="entry name" value="HATPase_C_sf"/>
</dbReference>
<feature type="transmembrane region" description="Helical" evidence="7">
    <location>
        <begin position="182"/>
        <end position="202"/>
    </location>
</feature>
<dbReference type="SMART" id="SM00387">
    <property type="entry name" value="HATPase_c"/>
    <property type="match status" value="1"/>
</dbReference>
<dbReference type="Gene3D" id="1.10.287.130">
    <property type="match status" value="1"/>
</dbReference>
<dbReference type="PROSITE" id="PS50109">
    <property type="entry name" value="HIS_KIN"/>
    <property type="match status" value="1"/>
</dbReference>
<dbReference type="SMART" id="SM00388">
    <property type="entry name" value="HisKA"/>
    <property type="match status" value="1"/>
</dbReference>
<evidence type="ECO:0000256" key="2">
    <source>
        <dbReference type="ARBA" id="ARBA00012438"/>
    </source>
</evidence>
<dbReference type="EC" id="2.7.13.3" evidence="2"/>
<evidence type="ECO:0000256" key="7">
    <source>
        <dbReference type="SAM" id="Phobius"/>
    </source>
</evidence>
<dbReference type="InterPro" id="IPR003661">
    <property type="entry name" value="HisK_dim/P_dom"/>
</dbReference>
<feature type="transmembrane region" description="Helical" evidence="7">
    <location>
        <begin position="71"/>
        <end position="93"/>
    </location>
</feature>
<keyword evidence="6" id="KW-0902">Two-component regulatory system</keyword>
<dbReference type="InterPro" id="IPR050736">
    <property type="entry name" value="Sensor_HK_Regulatory"/>
</dbReference>
<evidence type="ECO:0000256" key="4">
    <source>
        <dbReference type="ARBA" id="ARBA00022679"/>
    </source>
</evidence>
<dbReference type="InterPro" id="IPR003594">
    <property type="entry name" value="HATPase_dom"/>
</dbReference>
<organism evidence="9 10">
    <name type="scientific">Henriciella algicola</name>
    <dbReference type="NCBI Taxonomy" id="1608422"/>
    <lineage>
        <taxon>Bacteria</taxon>
        <taxon>Pseudomonadati</taxon>
        <taxon>Pseudomonadota</taxon>
        <taxon>Alphaproteobacteria</taxon>
        <taxon>Hyphomonadales</taxon>
        <taxon>Hyphomonadaceae</taxon>
        <taxon>Henriciella</taxon>
    </lineage>
</organism>
<keyword evidence="10" id="KW-1185">Reference proteome</keyword>
<dbReference type="InterPro" id="IPR036097">
    <property type="entry name" value="HisK_dim/P_sf"/>
</dbReference>
<dbReference type="SUPFAM" id="SSF47384">
    <property type="entry name" value="Homodimeric domain of signal transducing histidine kinase"/>
    <property type="match status" value="1"/>
</dbReference>
<evidence type="ECO:0000256" key="5">
    <source>
        <dbReference type="ARBA" id="ARBA00022777"/>
    </source>
</evidence>
<dbReference type="PRINTS" id="PR00344">
    <property type="entry name" value="BCTRLSENSOR"/>
</dbReference>
<accession>A0A399RIE6</accession>
<dbReference type="EMBL" id="QWGA01000006">
    <property type="protein sequence ID" value="RIJ29525.1"/>
    <property type="molecule type" value="Genomic_DNA"/>
</dbReference>
<dbReference type="PANTHER" id="PTHR43711">
    <property type="entry name" value="TWO-COMPONENT HISTIDINE KINASE"/>
    <property type="match status" value="1"/>
</dbReference>
<comment type="catalytic activity">
    <reaction evidence="1">
        <text>ATP + protein L-histidine = ADP + protein N-phospho-L-histidine.</text>
        <dbReference type="EC" id="2.7.13.3"/>
    </reaction>
</comment>
<reference evidence="9 10" key="1">
    <citation type="submission" date="2018-08" db="EMBL/GenBank/DDBJ databases">
        <title>Henriciella mobilis sp. nov., isolated from seawater.</title>
        <authorList>
            <person name="Cheng H."/>
            <person name="Wu Y.-H."/>
            <person name="Xu X.-W."/>
            <person name="Guo L.-L."/>
        </authorList>
    </citation>
    <scope>NUCLEOTIDE SEQUENCE [LARGE SCALE GENOMIC DNA]</scope>
    <source>
        <strain evidence="9 10">CCUG67844</strain>
    </source>
</reference>
<sequence>MPRSIILAQLAIIYGKIGNRLNLNSSAARMRGISNRQMNSSSKIAVTSASLIWLAGAVAAAVLAVREGMPGLIAVAVFACAALPSVLTILVALRGRRWPVARKSVLAILPWIALASGLVFVTGGFFSPAIATGALAPLFVLAFGWRSHVTEICVFALLGLAGSLLAAAFLNSALDDPALDMFSGVLSLNAIFAGALLLVAILRREPADVFAAAALAPVRAGPEIKEDTPARTGPVMIVDVADDGRVRMVSGEINAPVSPRQKQPFVEAFDEPHRPRIEAALSSDGTRLDIDIGRAPLELIFDPHAAGMRVFMSLVEEPEAEEEDLETGDDDALVRAHAAEEALAERTAFFASLGHELKTPLNAILGFSDLMRNELRGDLPEVYREYVELIHESGQDLLLTVEDILDYAKAESGHIRFDLEPVDLVASSESVIAQLSAFADRAGVSIRQKAGNEVWALADARAVRQIWQNLLSNAIKYSPRGSMVSIDARSGSTTVALSVRDMGAGMSASDLEQVARPFQQGSNAKGRAGTGLGLAVVKTFADLMQGKVIIDTAPGEGTRVRVILPKAELEEAEGALLETTSV</sequence>
<feature type="transmembrane region" description="Helical" evidence="7">
    <location>
        <begin position="6"/>
        <end position="23"/>
    </location>
</feature>
<gene>
    <name evidence="9" type="ORF">D1222_08990</name>
</gene>
<evidence type="ECO:0000256" key="1">
    <source>
        <dbReference type="ARBA" id="ARBA00000085"/>
    </source>
</evidence>
<protein>
    <recommendedName>
        <fullName evidence="2">histidine kinase</fullName>
        <ecNumber evidence="2">2.7.13.3</ecNumber>
    </recommendedName>
</protein>
<dbReference type="GO" id="GO:0000155">
    <property type="term" value="F:phosphorelay sensor kinase activity"/>
    <property type="evidence" value="ECO:0007669"/>
    <property type="project" value="InterPro"/>
</dbReference>
<keyword evidence="7" id="KW-1133">Transmembrane helix</keyword>
<dbReference type="Pfam" id="PF00512">
    <property type="entry name" value="HisKA"/>
    <property type="match status" value="1"/>
</dbReference>
<keyword evidence="7" id="KW-0472">Membrane</keyword>
<keyword evidence="5 9" id="KW-0418">Kinase</keyword>
<evidence type="ECO:0000256" key="3">
    <source>
        <dbReference type="ARBA" id="ARBA00022553"/>
    </source>
</evidence>
<keyword evidence="7" id="KW-0812">Transmembrane</keyword>
<feature type="transmembrane region" description="Helical" evidence="7">
    <location>
        <begin position="105"/>
        <end position="123"/>
    </location>
</feature>
<feature type="transmembrane region" description="Helical" evidence="7">
    <location>
        <begin position="44"/>
        <end position="65"/>
    </location>
</feature>
<dbReference type="InterPro" id="IPR004358">
    <property type="entry name" value="Sig_transdc_His_kin-like_C"/>
</dbReference>
<dbReference type="SUPFAM" id="SSF55874">
    <property type="entry name" value="ATPase domain of HSP90 chaperone/DNA topoisomerase II/histidine kinase"/>
    <property type="match status" value="1"/>
</dbReference>
<dbReference type="InterPro" id="IPR005467">
    <property type="entry name" value="His_kinase_dom"/>
</dbReference>
<dbReference type="CDD" id="cd00082">
    <property type="entry name" value="HisKA"/>
    <property type="match status" value="1"/>
</dbReference>
<keyword evidence="3" id="KW-0597">Phosphoprotein</keyword>
<feature type="transmembrane region" description="Helical" evidence="7">
    <location>
        <begin position="152"/>
        <end position="170"/>
    </location>
</feature>
<name>A0A399RIE6_9PROT</name>
<feature type="domain" description="Histidine kinase" evidence="8">
    <location>
        <begin position="352"/>
        <end position="568"/>
    </location>
</feature>
<dbReference type="Pfam" id="PF02518">
    <property type="entry name" value="HATPase_c"/>
    <property type="match status" value="1"/>
</dbReference>
<dbReference type="Proteomes" id="UP000265845">
    <property type="component" value="Unassembled WGS sequence"/>
</dbReference>
<comment type="caution">
    <text evidence="9">The sequence shown here is derived from an EMBL/GenBank/DDBJ whole genome shotgun (WGS) entry which is preliminary data.</text>
</comment>
<dbReference type="PANTHER" id="PTHR43711:SF26">
    <property type="entry name" value="SENSOR HISTIDINE KINASE RCSC"/>
    <property type="match status" value="1"/>
</dbReference>
<evidence type="ECO:0000313" key="10">
    <source>
        <dbReference type="Proteomes" id="UP000265845"/>
    </source>
</evidence>
<dbReference type="AlphaFoldDB" id="A0A399RIE6"/>
<evidence type="ECO:0000259" key="8">
    <source>
        <dbReference type="PROSITE" id="PS50109"/>
    </source>
</evidence>
<keyword evidence="4" id="KW-0808">Transferase</keyword>
<dbReference type="Gene3D" id="3.30.565.10">
    <property type="entry name" value="Histidine kinase-like ATPase, C-terminal domain"/>
    <property type="match status" value="1"/>
</dbReference>